<sequence precursor="true">MNKKTPYILIAVACISAFALNGYAEKNAPKKKGQKNATVSKKDKSGETLSEKDRDFWMQAKLLKSQTILAALTEGDFKSVEKNARALRNFGILESWLRNSPETSQSEYKAQLNKFEFANKELIRMAEDKNADGAATAFAAITITCVKCHKLIRDVDEK</sequence>
<dbReference type="GO" id="GO:0022900">
    <property type="term" value="P:electron transport chain"/>
    <property type="evidence" value="ECO:0007669"/>
    <property type="project" value="InterPro"/>
</dbReference>
<dbReference type="EMBL" id="CP036269">
    <property type="protein sequence ID" value="QDT43195.1"/>
    <property type="molecule type" value="Genomic_DNA"/>
</dbReference>
<dbReference type="GO" id="GO:0020037">
    <property type="term" value="F:heme binding"/>
    <property type="evidence" value="ECO:0007669"/>
    <property type="project" value="InterPro"/>
</dbReference>
<evidence type="ECO:0000313" key="3">
    <source>
        <dbReference type="Proteomes" id="UP000317171"/>
    </source>
</evidence>
<organism evidence="2 3">
    <name type="scientific">Gimesia alba</name>
    <dbReference type="NCBI Taxonomy" id="2527973"/>
    <lineage>
        <taxon>Bacteria</taxon>
        <taxon>Pseudomonadati</taxon>
        <taxon>Planctomycetota</taxon>
        <taxon>Planctomycetia</taxon>
        <taxon>Planctomycetales</taxon>
        <taxon>Planctomycetaceae</taxon>
        <taxon>Gimesia</taxon>
    </lineage>
</organism>
<dbReference type="AlphaFoldDB" id="A0A517RH59"/>
<keyword evidence="3" id="KW-1185">Reference proteome</keyword>
<dbReference type="Proteomes" id="UP000317171">
    <property type="component" value="Chromosome"/>
</dbReference>
<accession>A0A517RH59</accession>
<keyword evidence="1" id="KW-0732">Signal</keyword>
<evidence type="ECO:0008006" key="4">
    <source>
        <dbReference type="Google" id="ProtNLM"/>
    </source>
</evidence>
<dbReference type="OrthoDB" id="287770at2"/>
<dbReference type="InterPro" id="IPR010980">
    <property type="entry name" value="Cyt_c/b562"/>
</dbReference>
<proteinExistence type="predicted"/>
<feature type="signal peptide" evidence="1">
    <location>
        <begin position="1"/>
        <end position="24"/>
    </location>
</feature>
<protein>
    <recommendedName>
        <fullName evidence="4">Cytochrome C</fullName>
    </recommendedName>
</protein>
<dbReference type="GO" id="GO:0009055">
    <property type="term" value="F:electron transfer activity"/>
    <property type="evidence" value="ECO:0007669"/>
    <property type="project" value="InterPro"/>
</dbReference>
<name>A0A517RH59_9PLAN</name>
<reference evidence="2 3" key="1">
    <citation type="submission" date="2019-02" db="EMBL/GenBank/DDBJ databases">
        <title>Deep-cultivation of Planctomycetes and their phenomic and genomic characterization uncovers novel biology.</title>
        <authorList>
            <person name="Wiegand S."/>
            <person name="Jogler M."/>
            <person name="Boedeker C."/>
            <person name="Pinto D."/>
            <person name="Vollmers J."/>
            <person name="Rivas-Marin E."/>
            <person name="Kohn T."/>
            <person name="Peeters S.H."/>
            <person name="Heuer A."/>
            <person name="Rast P."/>
            <person name="Oberbeckmann S."/>
            <person name="Bunk B."/>
            <person name="Jeske O."/>
            <person name="Meyerdierks A."/>
            <person name="Storesund J.E."/>
            <person name="Kallscheuer N."/>
            <person name="Luecker S."/>
            <person name="Lage O.M."/>
            <person name="Pohl T."/>
            <person name="Merkel B.J."/>
            <person name="Hornburger P."/>
            <person name="Mueller R.-W."/>
            <person name="Bruemmer F."/>
            <person name="Labrenz M."/>
            <person name="Spormann A.M."/>
            <person name="Op den Camp H."/>
            <person name="Overmann J."/>
            <person name="Amann R."/>
            <person name="Jetten M.S.M."/>
            <person name="Mascher T."/>
            <person name="Medema M.H."/>
            <person name="Devos D.P."/>
            <person name="Kaster A.-K."/>
            <person name="Ovreas L."/>
            <person name="Rohde M."/>
            <person name="Galperin M.Y."/>
            <person name="Jogler C."/>
        </authorList>
    </citation>
    <scope>NUCLEOTIDE SEQUENCE [LARGE SCALE GENOMIC DNA]</scope>
    <source>
        <strain evidence="2 3">Pan241w</strain>
    </source>
</reference>
<evidence type="ECO:0000256" key="1">
    <source>
        <dbReference type="SAM" id="SignalP"/>
    </source>
</evidence>
<dbReference type="KEGG" id="gaz:Pan241w_32950"/>
<dbReference type="RefSeq" id="WP_145217655.1">
    <property type="nucleotide sequence ID" value="NZ_CP036269.1"/>
</dbReference>
<dbReference type="SUPFAM" id="SSF47175">
    <property type="entry name" value="Cytochromes"/>
    <property type="match status" value="1"/>
</dbReference>
<dbReference type="GO" id="GO:0005506">
    <property type="term" value="F:iron ion binding"/>
    <property type="evidence" value="ECO:0007669"/>
    <property type="project" value="InterPro"/>
</dbReference>
<gene>
    <name evidence="2" type="ORF">Pan241w_32950</name>
</gene>
<evidence type="ECO:0000313" key="2">
    <source>
        <dbReference type="EMBL" id="QDT43195.1"/>
    </source>
</evidence>
<feature type="chain" id="PRO_5021966254" description="Cytochrome C" evidence="1">
    <location>
        <begin position="25"/>
        <end position="158"/>
    </location>
</feature>